<evidence type="ECO:0000256" key="1">
    <source>
        <dbReference type="ARBA" id="ARBA00004479"/>
    </source>
</evidence>
<keyword evidence="5" id="KW-0732">Signal</keyword>
<dbReference type="Pfam" id="PF07679">
    <property type="entry name" value="I-set"/>
    <property type="match status" value="1"/>
</dbReference>
<keyword evidence="3 14" id="KW-0420">Kringle</keyword>
<evidence type="ECO:0000256" key="7">
    <source>
        <dbReference type="ARBA" id="ARBA00022741"/>
    </source>
</evidence>
<evidence type="ECO:0000259" key="18">
    <source>
        <dbReference type="PROSITE" id="PS50070"/>
    </source>
</evidence>
<evidence type="ECO:0000256" key="3">
    <source>
        <dbReference type="ARBA" id="ARBA00022572"/>
    </source>
</evidence>
<feature type="compositionally biased region" description="Polar residues" evidence="15">
    <location>
        <begin position="826"/>
        <end position="841"/>
    </location>
</feature>
<dbReference type="STRING" id="6293.A0A1I8EPP9"/>
<dbReference type="InterPro" id="IPR050759">
    <property type="entry name" value="Serine_protease_kringle"/>
</dbReference>
<dbReference type="InterPro" id="IPR020067">
    <property type="entry name" value="Frizzled_dom"/>
</dbReference>
<evidence type="ECO:0008006" key="22">
    <source>
        <dbReference type="Google" id="ProtNLM"/>
    </source>
</evidence>
<keyword evidence="7" id="KW-0547">Nucleotide-binding</keyword>
<dbReference type="PROSITE" id="PS50070">
    <property type="entry name" value="KRINGLE_2"/>
    <property type="match status" value="1"/>
</dbReference>
<evidence type="ECO:0000256" key="15">
    <source>
        <dbReference type="SAM" id="MobiDB-lite"/>
    </source>
</evidence>
<evidence type="ECO:0000256" key="8">
    <source>
        <dbReference type="ARBA" id="ARBA00022840"/>
    </source>
</evidence>
<dbReference type="PROSITE" id="PS50038">
    <property type="entry name" value="FZ"/>
    <property type="match status" value="1"/>
</dbReference>
<dbReference type="SMART" id="SM00130">
    <property type="entry name" value="KR"/>
    <property type="match status" value="1"/>
</dbReference>
<dbReference type="InterPro" id="IPR036790">
    <property type="entry name" value="Frizzled_dom_sf"/>
</dbReference>
<dbReference type="Pfam" id="PF00051">
    <property type="entry name" value="Kringle"/>
    <property type="match status" value="1"/>
</dbReference>
<dbReference type="InterPro" id="IPR041775">
    <property type="entry name" value="Ror-like_CRD"/>
</dbReference>
<feature type="transmembrane region" description="Helical" evidence="16">
    <location>
        <begin position="593"/>
        <end position="617"/>
    </location>
</feature>
<feature type="region of interest" description="Disordered" evidence="15">
    <location>
        <begin position="39"/>
        <end position="64"/>
    </location>
</feature>
<dbReference type="InterPro" id="IPR038178">
    <property type="entry name" value="Kringle_sf"/>
</dbReference>
<dbReference type="PRINTS" id="PR00018">
    <property type="entry name" value="KRINGLE"/>
</dbReference>
<evidence type="ECO:0000256" key="5">
    <source>
        <dbReference type="ARBA" id="ARBA00022729"/>
    </source>
</evidence>
<feature type="region of interest" description="Disordered" evidence="15">
    <location>
        <begin position="784"/>
        <end position="841"/>
    </location>
</feature>
<protein>
    <recommendedName>
        <fullName evidence="22">Ig-like domain-containing protein</fullName>
    </recommendedName>
</protein>
<dbReference type="SUPFAM" id="SSF48726">
    <property type="entry name" value="Immunoglobulin"/>
    <property type="match status" value="1"/>
</dbReference>
<dbReference type="InterPro" id="IPR036179">
    <property type="entry name" value="Ig-like_dom_sf"/>
</dbReference>
<dbReference type="GO" id="GO:0005524">
    <property type="term" value="F:ATP binding"/>
    <property type="evidence" value="ECO:0007669"/>
    <property type="project" value="UniProtKB-KW"/>
</dbReference>
<feature type="domain" description="Kringle" evidence="18">
    <location>
        <begin position="479"/>
        <end position="555"/>
    </location>
</feature>
<dbReference type="InterPro" id="IPR003598">
    <property type="entry name" value="Ig_sub2"/>
</dbReference>
<name>A0A1I8EPP9_WUCBA</name>
<keyword evidence="6" id="KW-0677">Repeat</keyword>
<evidence type="ECO:0000256" key="4">
    <source>
        <dbReference type="ARBA" id="ARBA00022692"/>
    </source>
</evidence>
<evidence type="ECO:0000256" key="9">
    <source>
        <dbReference type="ARBA" id="ARBA00022889"/>
    </source>
</evidence>
<evidence type="ECO:0000256" key="2">
    <source>
        <dbReference type="ARBA" id="ARBA00022553"/>
    </source>
</evidence>
<dbReference type="GO" id="GO:0007155">
    <property type="term" value="P:cell adhesion"/>
    <property type="evidence" value="ECO:0007669"/>
    <property type="project" value="UniProtKB-KW"/>
</dbReference>
<dbReference type="GO" id="GO:0016020">
    <property type="term" value="C:membrane"/>
    <property type="evidence" value="ECO:0007669"/>
    <property type="project" value="UniProtKB-SubCell"/>
</dbReference>
<dbReference type="InterPro" id="IPR013806">
    <property type="entry name" value="Kringle-like"/>
</dbReference>
<keyword evidence="10 16" id="KW-1133">Transmembrane helix</keyword>
<dbReference type="CDD" id="cd00108">
    <property type="entry name" value="KR"/>
    <property type="match status" value="1"/>
</dbReference>
<keyword evidence="9" id="KW-0130">Cell adhesion</keyword>
<dbReference type="PROSITE" id="PS50835">
    <property type="entry name" value="IG_LIKE"/>
    <property type="match status" value="1"/>
</dbReference>
<keyword evidence="12 14" id="KW-1015">Disulfide bond</keyword>
<evidence type="ECO:0000256" key="11">
    <source>
        <dbReference type="ARBA" id="ARBA00023136"/>
    </source>
</evidence>
<evidence type="ECO:0000256" key="16">
    <source>
        <dbReference type="SAM" id="Phobius"/>
    </source>
</evidence>
<comment type="subcellular location">
    <subcellularLocation>
        <location evidence="1">Membrane</location>
        <topology evidence="1">Single-pass type I membrane protein</topology>
    </subcellularLocation>
</comment>
<feature type="domain" description="FZ" evidence="17">
    <location>
        <begin position="313"/>
        <end position="455"/>
    </location>
</feature>
<evidence type="ECO:0000313" key="20">
    <source>
        <dbReference type="WBParaSite" id="maker-PairedContig_2377-snap-gene-4.11-mRNA-1"/>
    </source>
</evidence>
<keyword evidence="13" id="KW-0393">Immunoglobulin domain</keyword>
<dbReference type="PANTHER" id="PTHR24261">
    <property type="entry name" value="PLASMINOGEN-RELATED"/>
    <property type="match status" value="1"/>
</dbReference>
<dbReference type="SMART" id="SM00408">
    <property type="entry name" value="IGc2"/>
    <property type="match status" value="1"/>
</dbReference>
<dbReference type="CDD" id="cd00096">
    <property type="entry name" value="Ig"/>
    <property type="match status" value="1"/>
</dbReference>
<dbReference type="InterPro" id="IPR003599">
    <property type="entry name" value="Ig_sub"/>
</dbReference>
<evidence type="ECO:0000259" key="19">
    <source>
        <dbReference type="PROSITE" id="PS50835"/>
    </source>
</evidence>
<dbReference type="SMART" id="SM00409">
    <property type="entry name" value="IG"/>
    <property type="match status" value="1"/>
</dbReference>
<feature type="domain" description="Ig-like" evidence="19">
    <location>
        <begin position="101"/>
        <end position="192"/>
    </location>
</feature>
<dbReference type="InterPro" id="IPR000001">
    <property type="entry name" value="Kringle"/>
</dbReference>
<dbReference type="CDD" id="cd07459">
    <property type="entry name" value="CRD_TK_ROR_like"/>
    <property type="match status" value="1"/>
</dbReference>
<dbReference type="SUPFAM" id="SSF57440">
    <property type="entry name" value="Kringle-like"/>
    <property type="match status" value="1"/>
</dbReference>
<keyword evidence="2" id="KW-0597">Phosphoprotein</keyword>
<keyword evidence="8" id="KW-0067">ATP-binding</keyword>
<feature type="region of interest" description="Disordered" evidence="15">
    <location>
        <begin position="260"/>
        <end position="279"/>
    </location>
</feature>
<feature type="compositionally biased region" description="Low complexity" evidence="15">
    <location>
        <begin position="806"/>
        <end position="825"/>
    </location>
</feature>
<dbReference type="Gene3D" id="2.60.40.10">
    <property type="entry name" value="Immunoglobulins"/>
    <property type="match status" value="1"/>
</dbReference>
<accession>A0A1I8EPP9</accession>
<evidence type="ECO:0000313" key="21">
    <source>
        <dbReference type="WBParaSite" id="maker-PairedContig_3860-snap-gene-5.13-mRNA-1"/>
    </source>
</evidence>
<evidence type="ECO:0000256" key="10">
    <source>
        <dbReference type="ARBA" id="ARBA00022989"/>
    </source>
</evidence>
<keyword evidence="4 16" id="KW-0812">Transmembrane</keyword>
<proteinExistence type="predicted"/>
<dbReference type="WBParaSite" id="maker-PairedContig_2377-snap-gene-4.11-mRNA-1">
    <property type="protein sequence ID" value="maker-PairedContig_2377-snap-gene-4.11-mRNA-1"/>
    <property type="gene ID" value="maker-PairedContig_2377-snap-gene-4.11"/>
</dbReference>
<keyword evidence="11 16" id="KW-0472">Membrane</keyword>
<dbReference type="InterPro" id="IPR013098">
    <property type="entry name" value="Ig_I-set"/>
</dbReference>
<feature type="disulfide bond" evidence="14">
    <location>
        <begin position="527"/>
        <end position="550"/>
    </location>
</feature>
<dbReference type="InterPro" id="IPR007110">
    <property type="entry name" value="Ig-like_dom"/>
</dbReference>
<reference evidence="20 21" key="1">
    <citation type="submission" date="2016-11" db="UniProtKB">
        <authorList>
            <consortium name="WormBaseParasite"/>
        </authorList>
    </citation>
    <scope>IDENTIFICATION</scope>
    <source>
        <strain evidence="20 21">pt0022</strain>
    </source>
</reference>
<evidence type="ECO:0000256" key="13">
    <source>
        <dbReference type="ARBA" id="ARBA00023319"/>
    </source>
</evidence>
<comment type="caution">
    <text evidence="14">Lacks conserved residue(s) required for the propagation of feature annotation.</text>
</comment>
<dbReference type="WBParaSite" id="maker-PairedContig_3860-snap-gene-5.13-mRNA-1">
    <property type="protein sequence ID" value="maker-PairedContig_3860-snap-gene-5.13-mRNA-1"/>
    <property type="gene ID" value="maker-PairedContig_3860-snap-gene-5.13"/>
</dbReference>
<sequence>MIIKFYSRVLTLTYYHWDNENILKFLRFFAESVQKLNDLKSGRKPQQEDAETEVAKQRKSESDMVPKPYDDLFIEPAGDYDIVYADYNTTMEDGSSPSRRPYIRLTSFLNNVTKNAGDEVRFKCEAAGSPLPLQFSWLKNHAPVEKNRKLKIKNREYWSRLVITDLEVLDSGYYQCVVSNSLASVNTTAVLRMAEEPCTSDGLLCHVDVSSPCCAKCRCPKAIVEIVNNVLDGKSSNINKLKGKSTSRISNFQNEEYFEEDFEGPGSSMSDGLGRLQSEEESEDSLWNVPNNAAGPGYAPIAPSDRWLDGLNAKVGDCIVYRGEACREYLTGRHVMIVSDNREDMYDVDRNLRAAMMFINSSPVISAQCKHYSHAVACYHMYKICDRGSGTDHRATSGMPHILTICRKDCDALQADLCPKELALAAEHDLVGDDPKALLPKCQSLNPKAEYCIPIINVADQSEGNTDLSPDSPKELPHWCYMDSGKTYEGNASLTKSGKRCMNWTQSSSREFNIDRYPSLRASRNHCRNPGGKKSSPWCFTHPNGQEEYCDISQCPPSMYPYLRDREVMGTIDDDGSIIGDISDIWSSLSSPWQLAILGGFGFFIFSLILLCCYCCCRRRRSEAAGSSSAIKKNGLQNCNGCSIASSAVNSTYYRKLNGTANTDPNNAGFELSSLIQVPTNSNTFMQHHSGSYAQYSPRPSTEPSIEPYQIPEIQSSQLQIGDLIGEGQFGIIHNGNWHGSLLNGEPIQVGYEQVVDQERIIADNEDFLRIALQTWSLTSPSQSVLSHQQNHPGSSHSDSSAAANRGSRQSSSTPSLSLLRGTTGNTSLGTAPSMATTAFSVPSPAPMQTMMTLNGVHPYQVGSTHLVSGGSHNRSPKTRLQNAVTRTSNNNTVATASLIRHQGTSHFSYSGDDAASEESD</sequence>
<feature type="compositionally biased region" description="Polar residues" evidence="15">
    <location>
        <begin position="784"/>
        <end position="803"/>
    </location>
</feature>
<dbReference type="Gene3D" id="2.40.20.10">
    <property type="entry name" value="Plasminogen Kringle 4"/>
    <property type="match status" value="1"/>
</dbReference>
<dbReference type="PANTHER" id="PTHR24261:SF7">
    <property type="entry name" value="KRINGLE DOMAIN-CONTAINING PROTEIN"/>
    <property type="match status" value="1"/>
</dbReference>
<organism evidence="21">
    <name type="scientific">Wuchereria bancrofti</name>
    <dbReference type="NCBI Taxonomy" id="6293"/>
    <lineage>
        <taxon>Eukaryota</taxon>
        <taxon>Metazoa</taxon>
        <taxon>Ecdysozoa</taxon>
        <taxon>Nematoda</taxon>
        <taxon>Chromadorea</taxon>
        <taxon>Rhabditida</taxon>
        <taxon>Spirurina</taxon>
        <taxon>Spiruromorpha</taxon>
        <taxon>Filarioidea</taxon>
        <taxon>Onchocercidae</taxon>
        <taxon>Wuchereria</taxon>
    </lineage>
</organism>
<evidence type="ECO:0000256" key="14">
    <source>
        <dbReference type="PROSITE-ProRule" id="PRU00121"/>
    </source>
</evidence>
<dbReference type="FunFam" id="2.60.40.10:FF:000017">
    <property type="entry name" value="Down syndrome cell adhesion molecule b"/>
    <property type="match status" value="1"/>
</dbReference>
<evidence type="ECO:0000256" key="12">
    <source>
        <dbReference type="ARBA" id="ARBA00023157"/>
    </source>
</evidence>
<evidence type="ECO:0000256" key="6">
    <source>
        <dbReference type="ARBA" id="ARBA00022737"/>
    </source>
</evidence>
<evidence type="ECO:0000259" key="17">
    <source>
        <dbReference type="PROSITE" id="PS50038"/>
    </source>
</evidence>
<dbReference type="InterPro" id="IPR013783">
    <property type="entry name" value="Ig-like_fold"/>
</dbReference>
<dbReference type="Gene3D" id="1.10.2000.10">
    <property type="entry name" value="Frizzled cysteine-rich domain"/>
    <property type="match status" value="1"/>
</dbReference>
<dbReference type="AlphaFoldDB" id="A0A1I8EPP9"/>